<protein>
    <recommendedName>
        <fullName evidence="4">1,4-alpha-glucan branching enzyme</fullName>
    </recommendedName>
</protein>
<name>A0ABS7HMA9_9MICO</name>
<dbReference type="EMBL" id="JAEUAW010000006">
    <property type="protein sequence ID" value="MBW9094096.1"/>
    <property type="molecule type" value="Genomic_DNA"/>
</dbReference>
<sequence>MDDREEHLDAAQPADLTATSDHDVIRAWAEDRHAEPATVEGTREGDQVGELRLDFDFGNDLEDLTPVTWDDWFAAFDERGLEFVFSSAPRPDGSASNEFHLEPAHGAGR</sequence>
<keyword evidence="3" id="KW-1185">Reference proteome</keyword>
<evidence type="ECO:0000313" key="3">
    <source>
        <dbReference type="Proteomes" id="UP001196843"/>
    </source>
</evidence>
<gene>
    <name evidence="2" type="ORF">JNB62_10410</name>
</gene>
<evidence type="ECO:0008006" key="4">
    <source>
        <dbReference type="Google" id="ProtNLM"/>
    </source>
</evidence>
<feature type="region of interest" description="Disordered" evidence="1">
    <location>
        <begin position="1"/>
        <end position="21"/>
    </location>
</feature>
<accession>A0ABS7HMA9</accession>
<reference evidence="2 3" key="1">
    <citation type="journal article" date="2021" name="MBio">
        <title>Poor Competitiveness of Bradyrhizobium in Pigeon Pea Root Colonization in Indian Soils.</title>
        <authorList>
            <person name="Chalasani D."/>
            <person name="Basu A."/>
            <person name="Pullabhotla S.V.S.R.N."/>
            <person name="Jorrin B."/>
            <person name="Neal A.L."/>
            <person name="Poole P.S."/>
            <person name="Podile A.R."/>
            <person name="Tkacz A."/>
        </authorList>
    </citation>
    <scope>NUCLEOTIDE SEQUENCE [LARGE SCALE GENOMIC DNA]</scope>
    <source>
        <strain evidence="2 3">HU14</strain>
    </source>
</reference>
<evidence type="ECO:0000313" key="2">
    <source>
        <dbReference type="EMBL" id="MBW9094096.1"/>
    </source>
</evidence>
<comment type="caution">
    <text evidence="2">The sequence shown here is derived from an EMBL/GenBank/DDBJ whole genome shotgun (WGS) entry which is preliminary data.</text>
</comment>
<dbReference type="Proteomes" id="UP001196843">
    <property type="component" value="Unassembled WGS sequence"/>
</dbReference>
<organism evidence="2 3">
    <name type="scientific">Microbacterium jejuense</name>
    <dbReference type="NCBI Taxonomy" id="1263637"/>
    <lineage>
        <taxon>Bacteria</taxon>
        <taxon>Bacillati</taxon>
        <taxon>Actinomycetota</taxon>
        <taxon>Actinomycetes</taxon>
        <taxon>Micrococcales</taxon>
        <taxon>Microbacteriaceae</taxon>
        <taxon>Microbacterium</taxon>
    </lineage>
</organism>
<dbReference type="RefSeq" id="WP_220300799.1">
    <property type="nucleotide sequence ID" value="NZ_JAEUAW010000006.1"/>
</dbReference>
<feature type="region of interest" description="Disordered" evidence="1">
    <location>
        <begin position="86"/>
        <end position="109"/>
    </location>
</feature>
<evidence type="ECO:0000256" key="1">
    <source>
        <dbReference type="SAM" id="MobiDB-lite"/>
    </source>
</evidence>
<proteinExistence type="predicted"/>